<dbReference type="PANTHER" id="PTHR40590">
    <property type="entry name" value="CYTOPLASMIC PROTEIN-RELATED"/>
    <property type="match status" value="1"/>
</dbReference>
<dbReference type="Proteomes" id="UP001161580">
    <property type="component" value="Unassembled WGS sequence"/>
</dbReference>
<dbReference type="InterPro" id="IPR002816">
    <property type="entry name" value="TraB/PrgY/GumN_fam"/>
</dbReference>
<dbReference type="EMBL" id="JALDYZ010000009">
    <property type="protein sequence ID" value="MDI7923637.1"/>
    <property type="molecule type" value="Genomic_DNA"/>
</dbReference>
<dbReference type="CDD" id="cd14789">
    <property type="entry name" value="Tiki"/>
    <property type="match status" value="1"/>
</dbReference>
<comment type="caution">
    <text evidence="1">The sequence shown here is derived from an EMBL/GenBank/DDBJ whole genome shotgun (WGS) entry which is preliminary data.</text>
</comment>
<evidence type="ECO:0000313" key="1">
    <source>
        <dbReference type="EMBL" id="MDI7923637.1"/>
    </source>
</evidence>
<proteinExistence type="predicted"/>
<gene>
    <name evidence="1" type="ORF">MRS75_16275</name>
</gene>
<dbReference type="PANTHER" id="PTHR40590:SF1">
    <property type="entry name" value="CYTOPLASMIC PROTEIN"/>
    <property type="match status" value="1"/>
</dbReference>
<evidence type="ECO:0000313" key="2">
    <source>
        <dbReference type="Proteomes" id="UP001161580"/>
    </source>
</evidence>
<dbReference type="AlphaFoldDB" id="A0AAE3U3B7"/>
<name>A0AAE3U3B7_9HYPH</name>
<reference evidence="1" key="1">
    <citation type="submission" date="2022-03" db="EMBL/GenBank/DDBJ databases">
        <title>Fererhizobium litorale gen. nov., sp. nov., isolated from sandy sediments of the Sea of Japan seashore.</title>
        <authorList>
            <person name="Romanenko L."/>
            <person name="Kurilenko V."/>
            <person name="Otstavnykh N."/>
            <person name="Svetashev V."/>
            <person name="Tekutyeva L."/>
            <person name="Isaeva M."/>
            <person name="Mikhailov V."/>
        </authorList>
    </citation>
    <scope>NUCLEOTIDE SEQUENCE</scope>
    <source>
        <strain evidence="1">KMM 9576</strain>
    </source>
</reference>
<dbReference type="Pfam" id="PF01963">
    <property type="entry name" value="TraB_PrgY_gumN"/>
    <property type="match status" value="1"/>
</dbReference>
<organism evidence="1 2">
    <name type="scientific">Ferirhizobium litorale</name>
    <dbReference type="NCBI Taxonomy" id="2927786"/>
    <lineage>
        <taxon>Bacteria</taxon>
        <taxon>Pseudomonadati</taxon>
        <taxon>Pseudomonadota</taxon>
        <taxon>Alphaproteobacteria</taxon>
        <taxon>Hyphomicrobiales</taxon>
        <taxon>Rhizobiaceae</taxon>
        <taxon>Ferirhizobium</taxon>
    </lineage>
</organism>
<dbReference type="InterPro" id="IPR047111">
    <property type="entry name" value="YbaP-like"/>
</dbReference>
<accession>A0AAE3U3B7</accession>
<keyword evidence="2" id="KW-1185">Reference proteome</keyword>
<sequence length="353" mass="37915">MRLFPRTAVDFAFWLLAILPLLLLASFVAVLVSVQSARAEETAACKGNNIIETLRANDPAAYQRVVDEAARTPNGKGNFWKIEKQGVSPSFLMGTMHVTDPRVLAMSPAAKQAHAGADTIVIESDEILDEKKAAAALLMKPELTMFTDGTTISKLLSAKDAETLASGLKARGIALPLVDRMKPWMIASFVALPACEVQRKADGAAFLDKKLAEDALAMGKQVKGLETLAEQLSAMAELPVEFHLQALIETIKIGDRMNDVIETMTDLYLSGDTGMTLPMLKTVSPEDSGDDAGSYAAFEQRIIIDRNHVMAERAGPLLAKGNVFIAVGALHLPGADGLVELLRKQGFTVTAVN</sequence>
<protein>
    <submittedName>
        <fullName evidence="1">TraB/GumN family protein</fullName>
    </submittedName>
</protein>